<dbReference type="Proteomes" id="UP000546126">
    <property type="component" value="Unassembled WGS sequence"/>
</dbReference>
<evidence type="ECO:0000313" key="2">
    <source>
        <dbReference type="Proteomes" id="UP000546126"/>
    </source>
</evidence>
<accession>A0A7Y6MG51</accession>
<name>A0A7Y6MG51_9ACTN</name>
<proteinExistence type="predicted"/>
<comment type="caution">
    <text evidence="1">The sequence shown here is derived from an EMBL/GenBank/DDBJ whole genome shotgun (WGS) entry which is preliminary data.</text>
</comment>
<evidence type="ECO:0000313" key="1">
    <source>
        <dbReference type="EMBL" id="NUW45529.1"/>
    </source>
</evidence>
<dbReference type="RefSeq" id="WP_175604988.1">
    <property type="nucleotide sequence ID" value="NZ_JABWGO010000012.1"/>
</dbReference>
<gene>
    <name evidence="1" type="ORF">HT134_36255</name>
</gene>
<sequence>MHNAPIEYGKPPVEAKVKWASLGGFLGSVGLLAVLQAVDADHSLIAWWPDWAEAVTIPLLPTAIGAVAGWKAKHTARPDLPVNKR</sequence>
<keyword evidence="2" id="KW-1185">Reference proteome</keyword>
<protein>
    <submittedName>
        <fullName evidence="1">Holin</fullName>
    </submittedName>
</protein>
<organism evidence="1 2">
    <name type="scientific">Nonomuraea rhodomycinica</name>
    <dbReference type="NCBI Taxonomy" id="1712872"/>
    <lineage>
        <taxon>Bacteria</taxon>
        <taxon>Bacillati</taxon>
        <taxon>Actinomycetota</taxon>
        <taxon>Actinomycetes</taxon>
        <taxon>Streptosporangiales</taxon>
        <taxon>Streptosporangiaceae</taxon>
        <taxon>Nonomuraea</taxon>
    </lineage>
</organism>
<reference evidence="1 2" key="1">
    <citation type="submission" date="2020-06" db="EMBL/GenBank/DDBJ databases">
        <authorList>
            <person name="Chanama M."/>
        </authorList>
    </citation>
    <scope>NUCLEOTIDE SEQUENCE [LARGE SCALE GENOMIC DNA]</scope>
    <source>
        <strain evidence="1 2">TBRC6557</strain>
    </source>
</reference>
<dbReference type="EMBL" id="JABWGO010000012">
    <property type="protein sequence ID" value="NUW45529.1"/>
    <property type="molecule type" value="Genomic_DNA"/>
</dbReference>
<dbReference type="AlphaFoldDB" id="A0A7Y6MG51"/>